<evidence type="ECO:0000313" key="2">
    <source>
        <dbReference type="EMBL" id="SVB52210.1"/>
    </source>
</evidence>
<feature type="compositionally biased region" description="Basic and acidic residues" evidence="1">
    <location>
        <begin position="1"/>
        <end position="21"/>
    </location>
</feature>
<proteinExistence type="predicted"/>
<feature type="region of interest" description="Disordered" evidence="1">
    <location>
        <begin position="1"/>
        <end position="72"/>
    </location>
</feature>
<dbReference type="AlphaFoldDB" id="A0A382ENB3"/>
<gene>
    <name evidence="2" type="ORF">METZ01_LOCUS205064</name>
</gene>
<accession>A0A382ENB3</accession>
<reference evidence="2" key="1">
    <citation type="submission" date="2018-05" db="EMBL/GenBank/DDBJ databases">
        <authorList>
            <person name="Lanie J.A."/>
            <person name="Ng W.-L."/>
            <person name="Kazmierczak K.M."/>
            <person name="Andrzejewski T.M."/>
            <person name="Davidsen T.M."/>
            <person name="Wayne K.J."/>
            <person name="Tettelin H."/>
            <person name="Glass J.I."/>
            <person name="Rusch D."/>
            <person name="Podicherti R."/>
            <person name="Tsui H.-C.T."/>
            <person name="Winkler M.E."/>
        </authorList>
    </citation>
    <scope>NUCLEOTIDE SEQUENCE</scope>
</reference>
<dbReference type="EMBL" id="UINC01045443">
    <property type="protein sequence ID" value="SVB52210.1"/>
    <property type="molecule type" value="Genomic_DNA"/>
</dbReference>
<evidence type="ECO:0000256" key="1">
    <source>
        <dbReference type="SAM" id="MobiDB-lite"/>
    </source>
</evidence>
<name>A0A382ENB3_9ZZZZ</name>
<protein>
    <submittedName>
        <fullName evidence="2">Uncharacterized protein</fullName>
    </submittedName>
</protein>
<organism evidence="2">
    <name type="scientific">marine metagenome</name>
    <dbReference type="NCBI Taxonomy" id="408172"/>
    <lineage>
        <taxon>unclassified sequences</taxon>
        <taxon>metagenomes</taxon>
        <taxon>ecological metagenomes</taxon>
    </lineage>
</organism>
<feature type="compositionally biased region" description="Basic and acidic residues" evidence="1">
    <location>
        <begin position="37"/>
        <end position="47"/>
    </location>
</feature>
<sequence length="72" mass="7512">MSPTRGEDHGHGDHAGHEEVPRIGPEQVLVDDVVGDSVEHVTEHDLCLHSGNRGPDAPVATEAEGQMPVGGS</sequence>
<feature type="non-terminal residue" evidence="2">
    <location>
        <position position="72"/>
    </location>
</feature>